<dbReference type="EMBL" id="BDIP01007358">
    <property type="protein sequence ID" value="GCA64477.1"/>
    <property type="molecule type" value="Genomic_DNA"/>
</dbReference>
<protein>
    <submittedName>
        <fullName evidence="1">Uncharacterized protein</fullName>
    </submittedName>
</protein>
<dbReference type="Proteomes" id="UP000265618">
    <property type="component" value="Unassembled WGS sequence"/>
</dbReference>
<evidence type="ECO:0000313" key="2">
    <source>
        <dbReference type="Proteomes" id="UP000265618"/>
    </source>
</evidence>
<accession>A0A391NTQ1</accession>
<organism evidence="1 2">
    <name type="scientific">Kipferlia bialata</name>
    <dbReference type="NCBI Taxonomy" id="797122"/>
    <lineage>
        <taxon>Eukaryota</taxon>
        <taxon>Metamonada</taxon>
        <taxon>Carpediemonas-like organisms</taxon>
        <taxon>Kipferlia</taxon>
    </lineage>
</organism>
<sequence>ASPVTFSIPPMLQGVDVSMEIKASVPGRDRLKSHTTLHASEHFDMSDSQTQASNVTVSPYLTYSAGPSKTCVSER</sequence>
<gene>
    <name evidence="1" type="ORF">KIPB_014385</name>
</gene>
<name>A0A391NTQ1_9EUKA</name>
<keyword evidence="2" id="KW-1185">Reference proteome</keyword>
<dbReference type="AlphaFoldDB" id="A0A391NTQ1"/>
<feature type="non-terminal residue" evidence="1">
    <location>
        <position position="75"/>
    </location>
</feature>
<proteinExistence type="predicted"/>
<reference evidence="1 2" key="1">
    <citation type="journal article" date="2018" name="PLoS ONE">
        <title>The draft genome of Kipferlia bialata reveals reductive genome evolution in fornicate parasites.</title>
        <authorList>
            <person name="Tanifuji G."/>
            <person name="Takabayashi S."/>
            <person name="Kume K."/>
            <person name="Takagi M."/>
            <person name="Nakayama T."/>
            <person name="Kamikawa R."/>
            <person name="Inagaki Y."/>
            <person name="Hashimoto T."/>
        </authorList>
    </citation>
    <scope>NUCLEOTIDE SEQUENCE [LARGE SCALE GENOMIC DNA]</scope>
    <source>
        <strain evidence="1">NY0173</strain>
    </source>
</reference>
<comment type="caution">
    <text evidence="1">The sequence shown here is derived from an EMBL/GenBank/DDBJ whole genome shotgun (WGS) entry which is preliminary data.</text>
</comment>
<evidence type="ECO:0000313" key="1">
    <source>
        <dbReference type="EMBL" id="GCA64477.1"/>
    </source>
</evidence>